<evidence type="ECO:0000313" key="2">
    <source>
        <dbReference type="EMBL" id="UWM54202.1"/>
    </source>
</evidence>
<dbReference type="AlphaFoldDB" id="A0A9E7R297"/>
<feature type="transmembrane region" description="Helical" evidence="1">
    <location>
        <begin position="12"/>
        <end position="35"/>
    </location>
</feature>
<dbReference type="RefSeq" id="WP_260593196.1">
    <property type="nucleotide sequence ID" value="NZ_CP104003.1"/>
</dbReference>
<accession>A0A9E7R297</accession>
<keyword evidence="3" id="KW-1185">Reference proteome</keyword>
<keyword evidence="1" id="KW-0812">Transmembrane</keyword>
<keyword evidence="1" id="KW-1133">Transmembrane helix</keyword>
<organism evidence="2 3">
    <name type="scientific">Salinirubellus salinus</name>
    <dbReference type="NCBI Taxonomy" id="1364945"/>
    <lineage>
        <taxon>Archaea</taxon>
        <taxon>Methanobacteriati</taxon>
        <taxon>Methanobacteriota</taxon>
        <taxon>Stenosarchaea group</taxon>
        <taxon>Halobacteria</taxon>
        <taxon>Halobacteriales</taxon>
        <taxon>Natronomonadaceae</taxon>
        <taxon>Salinirubellus</taxon>
    </lineage>
</organism>
<gene>
    <name evidence="2" type="ORF">N0B31_19055</name>
</gene>
<keyword evidence="1" id="KW-0472">Membrane</keyword>
<sequence>MTANATDGGIDIGVSTFVLKMVAVALALIALGFVITRSQPASDFTGVVVGILYSTGGLMLLVIVVAIVGDLVSQLRRR</sequence>
<evidence type="ECO:0000313" key="3">
    <source>
        <dbReference type="Proteomes" id="UP001057580"/>
    </source>
</evidence>
<name>A0A9E7R297_9EURY</name>
<dbReference type="GeneID" id="74944567"/>
<protein>
    <submittedName>
        <fullName evidence="2">Uncharacterized protein</fullName>
    </submittedName>
</protein>
<dbReference type="Proteomes" id="UP001057580">
    <property type="component" value="Chromosome"/>
</dbReference>
<evidence type="ECO:0000256" key="1">
    <source>
        <dbReference type="SAM" id="Phobius"/>
    </source>
</evidence>
<proteinExistence type="predicted"/>
<feature type="transmembrane region" description="Helical" evidence="1">
    <location>
        <begin position="47"/>
        <end position="72"/>
    </location>
</feature>
<dbReference type="KEGG" id="ssai:N0B31_19055"/>
<dbReference type="EMBL" id="CP104003">
    <property type="protein sequence ID" value="UWM54202.1"/>
    <property type="molecule type" value="Genomic_DNA"/>
</dbReference>
<reference evidence="2" key="1">
    <citation type="submission" date="2022-09" db="EMBL/GenBank/DDBJ databases">
        <title>Diverse halophilic archaea isolated from saline environments.</title>
        <authorList>
            <person name="Cui H.-L."/>
        </authorList>
    </citation>
    <scope>NUCLEOTIDE SEQUENCE</scope>
    <source>
        <strain evidence="2">ZS-35-S2</strain>
    </source>
</reference>